<feature type="signal peptide" evidence="1">
    <location>
        <begin position="1"/>
        <end position="22"/>
    </location>
</feature>
<name>A0A1B6CQF6_9HEMI</name>
<reference evidence="2" key="1">
    <citation type="submission" date="2015-12" db="EMBL/GenBank/DDBJ databases">
        <title>De novo transcriptome assembly of four potential Pierce s Disease insect vectors from Arizona vineyards.</title>
        <authorList>
            <person name="Tassone E.E."/>
        </authorList>
    </citation>
    <scope>NUCLEOTIDE SEQUENCE</scope>
</reference>
<evidence type="ECO:0000256" key="1">
    <source>
        <dbReference type="SAM" id="SignalP"/>
    </source>
</evidence>
<proteinExistence type="predicted"/>
<evidence type="ECO:0000313" key="2">
    <source>
        <dbReference type="EMBL" id="JAS15565.1"/>
    </source>
</evidence>
<dbReference type="AlphaFoldDB" id="A0A1B6CQF6"/>
<organism evidence="2">
    <name type="scientific">Clastoptera arizonana</name>
    <name type="common">Arizona spittle bug</name>
    <dbReference type="NCBI Taxonomy" id="38151"/>
    <lineage>
        <taxon>Eukaryota</taxon>
        <taxon>Metazoa</taxon>
        <taxon>Ecdysozoa</taxon>
        <taxon>Arthropoda</taxon>
        <taxon>Hexapoda</taxon>
        <taxon>Insecta</taxon>
        <taxon>Pterygota</taxon>
        <taxon>Neoptera</taxon>
        <taxon>Paraneoptera</taxon>
        <taxon>Hemiptera</taxon>
        <taxon>Auchenorrhyncha</taxon>
        <taxon>Cercopoidea</taxon>
        <taxon>Clastopteridae</taxon>
        <taxon>Clastoptera</taxon>
    </lineage>
</organism>
<gene>
    <name evidence="2" type="ORF">g.25817</name>
</gene>
<feature type="chain" id="PRO_5008580562" evidence="1">
    <location>
        <begin position="23"/>
        <end position="163"/>
    </location>
</feature>
<protein>
    <submittedName>
        <fullName evidence="2">Uncharacterized protein</fullName>
    </submittedName>
</protein>
<sequence length="163" mass="19063">MKNLKVMKVLIIIFAVVCTSVATEYEGDDCEDYNYDDFKHRMSDRTDPKAIMAKDVGPIISDTSYYSRGLLDEFKELEKNPDHKLDLNRRKISGLVRRLRRILQQFAYYGVKKTHIFYKLINELWIQFSNLKGIEKKSIDNAKFQLKTLIAVVDEFAKVAYPV</sequence>
<dbReference type="EMBL" id="GEDC01021733">
    <property type="protein sequence ID" value="JAS15565.1"/>
    <property type="molecule type" value="Transcribed_RNA"/>
</dbReference>
<keyword evidence="1" id="KW-0732">Signal</keyword>
<accession>A0A1B6CQF6</accession>